<evidence type="ECO:0000313" key="2">
    <source>
        <dbReference type="EMBL" id="LAA88038.1"/>
    </source>
</evidence>
<proteinExistence type="predicted"/>
<reference evidence="2" key="2">
    <citation type="submission" date="2017-11" db="EMBL/GenBank/DDBJ databases">
        <title>Coralsnake Venomics: Analyses of Venom Gland Transcriptomes and Proteomes of Six Brazilian Taxa.</title>
        <authorList>
            <person name="Aird S.D."/>
            <person name="Jorge da Silva N."/>
            <person name="Qiu L."/>
            <person name="Villar-Briones A."/>
            <person name="Aparecida-Saddi V."/>
            <person name="Campos-Telles M.P."/>
            <person name="Grau M."/>
            <person name="Mikheyev A.S."/>
        </authorList>
    </citation>
    <scope>NUCLEOTIDE SEQUENCE</scope>
    <source>
        <tissue evidence="2">Venom_gland</tissue>
    </source>
</reference>
<dbReference type="EMBL" id="IACK01127499">
    <property type="protein sequence ID" value="LAA88042.1"/>
    <property type="molecule type" value="Transcribed_RNA"/>
</dbReference>
<keyword evidence="1" id="KW-1133">Transmembrane helix</keyword>
<evidence type="ECO:0000256" key="1">
    <source>
        <dbReference type="SAM" id="Phobius"/>
    </source>
</evidence>
<keyword evidence="1" id="KW-0472">Membrane</keyword>
<dbReference type="EMBL" id="IACK01127500">
    <property type="protein sequence ID" value="LAA88045.1"/>
    <property type="molecule type" value="Transcribed_RNA"/>
</dbReference>
<feature type="transmembrane region" description="Helical" evidence="1">
    <location>
        <begin position="20"/>
        <end position="42"/>
    </location>
</feature>
<keyword evidence="1" id="KW-0812">Transmembrane</keyword>
<accession>A0A2D4IUX8</accession>
<dbReference type="AlphaFoldDB" id="A0A2D4IUX8"/>
<protein>
    <submittedName>
        <fullName evidence="2">Uncharacterized protein</fullName>
    </submittedName>
</protein>
<name>A0A2D4IUX8_MICLE</name>
<organism evidence="2">
    <name type="scientific">Micrurus lemniscatus lemniscatus</name>
    <dbReference type="NCBI Taxonomy" id="129467"/>
    <lineage>
        <taxon>Eukaryota</taxon>
        <taxon>Metazoa</taxon>
        <taxon>Chordata</taxon>
        <taxon>Craniata</taxon>
        <taxon>Vertebrata</taxon>
        <taxon>Euteleostomi</taxon>
        <taxon>Lepidosauria</taxon>
        <taxon>Squamata</taxon>
        <taxon>Bifurcata</taxon>
        <taxon>Unidentata</taxon>
        <taxon>Episquamata</taxon>
        <taxon>Toxicofera</taxon>
        <taxon>Serpentes</taxon>
        <taxon>Colubroidea</taxon>
        <taxon>Elapidae</taxon>
        <taxon>Elapinae</taxon>
        <taxon>Micrurus</taxon>
    </lineage>
</organism>
<sequence length="155" mass="18048">MVFNVKCNGFFNYNVQQSYLLLPLGNMMEVVILINAVDYLFLYEMCNVCAFSKLCLSNVYVLLISCFHYLDLPSSKLEGSNLMLTEWKNQLCSIFHVPLKFAREALQDFWCQFGEVMRHLKWEGEANQHTKISFTGSQAQLDITWHLEIKTENSL</sequence>
<reference evidence="2" key="1">
    <citation type="submission" date="2017-07" db="EMBL/GenBank/DDBJ databases">
        <authorList>
            <person name="Mikheyev A."/>
            <person name="Grau M."/>
        </authorList>
    </citation>
    <scope>NUCLEOTIDE SEQUENCE</scope>
    <source>
        <tissue evidence="2">Venom_gland</tissue>
    </source>
</reference>
<dbReference type="EMBL" id="IACK01127498">
    <property type="protein sequence ID" value="LAA88040.1"/>
    <property type="molecule type" value="Transcribed_RNA"/>
</dbReference>
<dbReference type="EMBL" id="IACK01127497">
    <property type="protein sequence ID" value="LAA88038.1"/>
    <property type="molecule type" value="Transcribed_RNA"/>
</dbReference>